<dbReference type="RefSeq" id="XP_018135529.1">
    <property type="nucleotide sequence ID" value="XM_018269931.2"/>
</dbReference>
<feature type="compositionally biased region" description="Basic and acidic residues" evidence="1">
    <location>
        <begin position="1"/>
        <end position="26"/>
    </location>
</feature>
<accession>A0A2P2SY95</accession>
<gene>
    <name evidence="2" type="ORF">VE01_00399</name>
</gene>
<dbReference type="EMBL" id="KV460206">
    <property type="protein sequence ID" value="OBU01797.1"/>
    <property type="molecule type" value="Genomic_DNA"/>
</dbReference>
<organism evidence="2 3">
    <name type="scientific">Pseudogymnoascus verrucosus</name>
    <dbReference type="NCBI Taxonomy" id="342668"/>
    <lineage>
        <taxon>Eukaryota</taxon>
        <taxon>Fungi</taxon>
        <taxon>Dikarya</taxon>
        <taxon>Ascomycota</taxon>
        <taxon>Pezizomycotina</taxon>
        <taxon>Leotiomycetes</taxon>
        <taxon>Thelebolales</taxon>
        <taxon>Thelebolaceae</taxon>
        <taxon>Pseudogymnoascus</taxon>
    </lineage>
</organism>
<feature type="compositionally biased region" description="Basic and acidic residues" evidence="1">
    <location>
        <begin position="48"/>
        <end position="68"/>
    </location>
</feature>
<evidence type="ECO:0000313" key="2">
    <source>
        <dbReference type="EMBL" id="OBU01797.1"/>
    </source>
</evidence>
<reference evidence="3" key="2">
    <citation type="journal article" date="2018" name="Nat. Commun.">
        <title>Extreme sensitivity to ultraviolet light in the fungal pathogen causing white-nose syndrome of bats.</title>
        <authorList>
            <person name="Palmer J.M."/>
            <person name="Drees K.P."/>
            <person name="Foster J.T."/>
            <person name="Lindner D.L."/>
        </authorList>
    </citation>
    <scope>NUCLEOTIDE SEQUENCE [LARGE SCALE GENOMIC DNA]</scope>
    <source>
        <strain evidence="3">UAMH 10579</strain>
    </source>
</reference>
<feature type="region of interest" description="Disordered" evidence="1">
    <location>
        <begin position="1"/>
        <end position="68"/>
    </location>
</feature>
<evidence type="ECO:0000256" key="1">
    <source>
        <dbReference type="SAM" id="MobiDB-lite"/>
    </source>
</evidence>
<reference evidence="2 3" key="1">
    <citation type="submission" date="2016-03" db="EMBL/GenBank/DDBJ databases">
        <title>Comparative genomics of Pseudogymnoascus destructans, the fungus causing white-nose syndrome of bats.</title>
        <authorList>
            <person name="Palmer J.M."/>
            <person name="Drees K.P."/>
            <person name="Foster J.T."/>
            <person name="Lindner D.L."/>
        </authorList>
    </citation>
    <scope>NUCLEOTIDE SEQUENCE [LARGE SCALE GENOMIC DNA]</scope>
    <source>
        <strain evidence="2 3">UAMH 10579</strain>
    </source>
</reference>
<evidence type="ECO:0000313" key="3">
    <source>
        <dbReference type="Proteomes" id="UP000091956"/>
    </source>
</evidence>
<sequence length="152" mass="17170">MDTHATQSPEEKMKQVAESTRDESHAVSETVATNITSKQAIPPTETASESRDTAKAAKDKDPRTEAARRARFRQIALENATNWEKPTEDTVPGLFIRTNYDTASIPLPKKKVLSEEARKRLKENMISDEGFRYPYQFPPFSEPSLSKDSRRG</sequence>
<proteinExistence type="predicted"/>
<feature type="compositionally biased region" description="Polar residues" evidence="1">
    <location>
        <begin position="30"/>
        <end position="39"/>
    </location>
</feature>
<keyword evidence="3" id="KW-1185">Reference proteome</keyword>
<dbReference type="OrthoDB" id="3443015at2759"/>
<name>A0A2P2SY95_9PEZI</name>
<protein>
    <submittedName>
        <fullName evidence="2">Uncharacterized protein</fullName>
    </submittedName>
</protein>
<dbReference type="Proteomes" id="UP000091956">
    <property type="component" value="Unassembled WGS sequence"/>
</dbReference>
<dbReference type="AlphaFoldDB" id="A0A2P2SY95"/>
<dbReference type="GeneID" id="28833785"/>